<evidence type="ECO:0000313" key="1">
    <source>
        <dbReference type="EMBL" id="OJT15912.1"/>
    </source>
</evidence>
<dbReference type="AlphaFoldDB" id="A0A1M2W812"/>
<gene>
    <name evidence="1" type="ORF">TRAPUB_14194</name>
</gene>
<dbReference type="OrthoDB" id="2748156at2759"/>
<proteinExistence type="predicted"/>
<keyword evidence="2" id="KW-1185">Reference proteome</keyword>
<sequence>MLEITVPPTREHTEDILRVPLSDVCIALLANIPATVRVLTMKLWGTSKPAELKSAKTLGLRALDAALAERHAHLERVEVMVDTYVVECLEALASAMPQLLTRGMLGVNRIQ</sequence>
<evidence type="ECO:0000313" key="2">
    <source>
        <dbReference type="Proteomes" id="UP000184267"/>
    </source>
</evidence>
<reference evidence="1 2" key="1">
    <citation type="submission" date="2016-10" db="EMBL/GenBank/DDBJ databases">
        <title>Genome sequence of the basidiomycete white-rot fungus Trametes pubescens.</title>
        <authorList>
            <person name="Makela M.R."/>
            <person name="Granchi Z."/>
            <person name="Peng M."/>
            <person name="De Vries R.P."/>
            <person name="Grigoriev I."/>
            <person name="Riley R."/>
            <person name="Hilden K."/>
        </authorList>
    </citation>
    <scope>NUCLEOTIDE SEQUENCE [LARGE SCALE GENOMIC DNA]</scope>
    <source>
        <strain evidence="1 2">FBCC735</strain>
    </source>
</reference>
<protein>
    <submittedName>
        <fullName evidence="1">Uncharacterized protein</fullName>
    </submittedName>
</protein>
<accession>A0A1M2W812</accession>
<organism evidence="1 2">
    <name type="scientific">Trametes pubescens</name>
    <name type="common">White-rot fungus</name>
    <dbReference type="NCBI Taxonomy" id="154538"/>
    <lineage>
        <taxon>Eukaryota</taxon>
        <taxon>Fungi</taxon>
        <taxon>Dikarya</taxon>
        <taxon>Basidiomycota</taxon>
        <taxon>Agaricomycotina</taxon>
        <taxon>Agaricomycetes</taxon>
        <taxon>Polyporales</taxon>
        <taxon>Polyporaceae</taxon>
        <taxon>Trametes</taxon>
    </lineage>
</organism>
<name>A0A1M2W812_TRAPU</name>
<dbReference type="EMBL" id="MNAD01000084">
    <property type="protein sequence ID" value="OJT15912.1"/>
    <property type="molecule type" value="Genomic_DNA"/>
</dbReference>
<dbReference type="Proteomes" id="UP000184267">
    <property type="component" value="Unassembled WGS sequence"/>
</dbReference>
<comment type="caution">
    <text evidence="1">The sequence shown here is derived from an EMBL/GenBank/DDBJ whole genome shotgun (WGS) entry which is preliminary data.</text>
</comment>